<evidence type="ECO:0000256" key="7">
    <source>
        <dbReference type="SAM" id="Phobius"/>
    </source>
</evidence>
<keyword evidence="7" id="KW-1133">Transmembrane helix</keyword>
<dbReference type="EMBL" id="LJIJ01001294">
    <property type="protein sequence ID" value="ODM92217.1"/>
    <property type="molecule type" value="Genomic_DNA"/>
</dbReference>
<dbReference type="PANTHER" id="PTHR47143">
    <property type="entry name" value="TRANSIENT RECEPTOR POTENTIAL CATION CHANNEL PROTEIN PAINLESS"/>
    <property type="match status" value="1"/>
</dbReference>
<feature type="transmembrane region" description="Helical" evidence="7">
    <location>
        <begin position="180"/>
        <end position="197"/>
    </location>
</feature>
<protein>
    <submittedName>
        <fullName evidence="8">Transient receptor potential channel pyrexia</fullName>
    </submittedName>
</protein>
<keyword evidence="1" id="KW-0813">Transport</keyword>
<feature type="transmembrane region" description="Helical" evidence="7">
    <location>
        <begin position="209"/>
        <end position="242"/>
    </location>
</feature>
<comment type="caution">
    <text evidence="8">The sequence shown here is derived from an EMBL/GenBank/DDBJ whole genome shotgun (WGS) entry which is preliminary data.</text>
</comment>
<organism evidence="8 9">
    <name type="scientific">Orchesella cincta</name>
    <name type="common">Springtail</name>
    <name type="synonym">Podura cincta</name>
    <dbReference type="NCBI Taxonomy" id="48709"/>
    <lineage>
        <taxon>Eukaryota</taxon>
        <taxon>Metazoa</taxon>
        <taxon>Ecdysozoa</taxon>
        <taxon>Arthropoda</taxon>
        <taxon>Hexapoda</taxon>
        <taxon>Collembola</taxon>
        <taxon>Entomobryomorpha</taxon>
        <taxon>Entomobryoidea</taxon>
        <taxon>Orchesellidae</taxon>
        <taxon>Orchesellinae</taxon>
        <taxon>Orchesella</taxon>
    </lineage>
</organism>
<evidence type="ECO:0000313" key="9">
    <source>
        <dbReference type="Proteomes" id="UP000094527"/>
    </source>
</evidence>
<keyword evidence="3" id="KW-0040">ANK repeat</keyword>
<dbReference type="STRING" id="48709.A0A1D2MGT5"/>
<name>A0A1D2MGT5_ORCCI</name>
<feature type="transmembrane region" description="Helical" evidence="7">
    <location>
        <begin position="51"/>
        <end position="70"/>
    </location>
</feature>
<sequence>MQKLEEKGGFYLPEMNWLSRCLSVSHQNQKKILMHPVVQVFLLLKWKKISALLWLSILYHIIWLMLYTYFNVDVYLIHCPFRFHKDNRTTSHDNTNQELIASCDVRNHYTHLSALLWLLYTITVSIVFKEIYEISTSNNVTQYFLKLENIGQWILAGIVFLTSVPVFQVDNSYEVQIYDWQYQASSFGILLACFLILNQIGKIPSFGRYVLILATVIRSFSMFMVTFASILIAFMLSFHILMPEKDEFSDFPWNFVKILVMMTGEINHDDVFHSKLGNLQLPFPISTKLLFAIFVALVTIVLFNLLIGLTVSDIQGLQTGARLSSLSVQVEEMHLMEAFLLSDRVQRLLKALGKHGLLQYFLVNGLDFENGKMKMDVDVRIDEIPKHLHDDIRRLSKNFYSETDDNEYDECDGGTEESEDEINLKDFSISCIQNAIKLNNKLNVVLDKH</sequence>
<keyword evidence="4" id="KW-0406">Ion transport</keyword>
<gene>
    <name evidence="8" type="ORF">Ocin01_14465</name>
</gene>
<evidence type="ECO:0000256" key="4">
    <source>
        <dbReference type="ARBA" id="ARBA00023065"/>
    </source>
</evidence>
<keyword evidence="8" id="KW-0675">Receptor</keyword>
<evidence type="ECO:0000256" key="6">
    <source>
        <dbReference type="ARBA" id="ARBA00023303"/>
    </source>
</evidence>
<keyword evidence="7" id="KW-0812">Transmembrane</keyword>
<evidence type="ECO:0000256" key="5">
    <source>
        <dbReference type="ARBA" id="ARBA00023180"/>
    </source>
</evidence>
<feature type="transmembrane region" description="Helical" evidence="7">
    <location>
        <begin position="109"/>
        <end position="128"/>
    </location>
</feature>
<dbReference type="GO" id="GO:0005216">
    <property type="term" value="F:monoatomic ion channel activity"/>
    <property type="evidence" value="ECO:0007669"/>
    <property type="project" value="InterPro"/>
</dbReference>
<feature type="transmembrane region" description="Helical" evidence="7">
    <location>
        <begin position="149"/>
        <end position="168"/>
    </location>
</feature>
<proteinExistence type="predicted"/>
<evidence type="ECO:0000313" key="8">
    <source>
        <dbReference type="EMBL" id="ODM92217.1"/>
    </source>
</evidence>
<keyword evidence="6" id="KW-0407">Ion channel</keyword>
<dbReference type="InterPro" id="IPR052076">
    <property type="entry name" value="TRP_cation_channel"/>
</dbReference>
<evidence type="ECO:0000256" key="1">
    <source>
        <dbReference type="ARBA" id="ARBA00022448"/>
    </source>
</evidence>
<dbReference type="PANTHER" id="PTHR47143:SF1">
    <property type="entry name" value="ION_TRANS DOMAIN-CONTAINING PROTEIN"/>
    <property type="match status" value="1"/>
</dbReference>
<keyword evidence="7" id="KW-0472">Membrane</keyword>
<accession>A0A1D2MGT5</accession>
<keyword evidence="9" id="KW-1185">Reference proteome</keyword>
<reference evidence="8 9" key="1">
    <citation type="journal article" date="2016" name="Genome Biol. Evol.">
        <title>Gene Family Evolution Reflects Adaptation to Soil Environmental Stressors in the Genome of the Collembolan Orchesella cincta.</title>
        <authorList>
            <person name="Faddeeva-Vakhrusheva A."/>
            <person name="Derks M.F."/>
            <person name="Anvar S.Y."/>
            <person name="Agamennone V."/>
            <person name="Suring W."/>
            <person name="Smit S."/>
            <person name="van Straalen N.M."/>
            <person name="Roelofs D."/>
        </authorList>
    </citation>
    <scope>NUCLEOTIDE SEQUENCE [LARGE SCALE GENOMIC DNA]</scope>
    <source>
        <tissue evidence="8">Mixed pool</tissue>
    </source>
</reference>
<keyword evidence="5" id="KW-0325">Glycoprotein</keyword>
<dbReference type="GO" id="GO:1902495">
    <property type="term" value="C:transmembrane transporter complex"/>
    <property type="evidence" value="ECO:0007669"/>
    <property type="project" value="TreeGrafter"/>
</dbReference>
<dbReference type="Proteomes" id="UP000094527">
    <property type="component" value="Unassembled WGS sequence"/>
</dbReference>
<evidence type="ECO:0000256" key="3">
    <source>
        <dbReference type="ARBA" id="ARBA00023043"/>
    </source>
</evidence>
<evidence type="ECO:0000256" key="2">
    <source>
        <dbReference type="ARBA" id="ARBA00022737"/>
    </source>
</evidence>
<keyword evidence="2" id="KW-0677">Repeat</keyword>
<dbReference type="OrthoDB" id="7464126at2759"/>
<feature type="transmembrane region" description="Helical" evidence="7">
    <location>
        <begin position="289"/>
        <end position="312"/>
    </location>
</feature>
<dbReference type="AlphaFoldDB" id="A0A1D2MGT5"/>
<dbReference type="OMA" id="SEWIACI"/>